<accession>A0A920CSD4</accession>
<sequence>MRFRWKRESSRAACISATVTRVILRKLDMGAALELALPNYAVNPEAISQLEYKRLLKDSMKELKRIEESRQSCTGYQRQRG</sequence>
<organism evidence="1 2">
    <name type="scientific">Paenibacillus azoreducens</name>
    <dbReference type="NCBI Taxonomy" id="116718"/>
    <lineage>
        <taxon>Bacteria</taxon>
        <taxon>Bacillati</taxon>
        <taxon>Bacillota</taxon>
        <taxon>Bacilli</taxon>
        <taxon>Bacillales</taxon>
        <taxon>Paenibacillaceae</taxon>
        <taxon>Paenibacillus</taxon>
    </lineage>
</organism>
<dbReference type="AlphaFoldDB" id="A0A920CSD4"/>
<evidence type="ECO:0000313" key="2">
    <source>
        <dbReference type="Proteomes" id="UP000682811"/>
    </source>
</evidence>
<reference evidence="1 2" key="1">
    <citation type="submission" date="2021-03" db="EMBL/GenBank/DDBJ databases">
        <title>Antimicrobial resistance genes in bacteria isolated from Japanese honey, and their potential for conferring macrolide and lincosamide resistance in the American foulbrood pathogen Paenibacillus larvae.</title>
        <authorList>
            <person name="Okamoto M."/>
            <person name="Kumagai M."/>
            <person name="Kanamori H."/>
            <person name="Takamatsu D."/>
        </authorList>
    </citation>
    <scope>NUCLEOTIDE SEQUENCE [LARGE SCALE GENOMIC DNA]</scope>
    <source>
        <strain evidence="1 2">J34TS1</strain>
    </source>
</reference>
<comment type="caution">
    <text evidence="1">The sequence shown here is derived from an EMBL/GenBank/DDBJ whole genome shotgun (WGS) entry which is preliminary data.</text>
</comment>
<name>A0A920CSD4_9BACL</name>
<dbReference type="EMBL" id="BORT01000011">
    <property type="protein sequence ID" value="GIO48024.1"/>
    <property type="molecule type" value="Genomic_DNA"/>
</dbReference>
<evidence type="ECO:0000313" key="1">
    <source>
        <dbReference type="EMBL" id="GIO48024.1"/>
    </source>
</evidence>
<keyword evidence="2" id="KW-1185">Reference proteome</keyword>
<protein>
    <submittedName>
        <fullName evidence="1">Uncharacterized protein</fullName>
    </submittedName>
</protein>
<dbReference type="RefSeq" id="WP_212978758.1">
    <property type="nucleotide sequence ID" value="NZ_AP025343.1"/>
</dbReference>
<gene>
    <name evidence="1" type="ORF">J34TS1_27890</name>
</gene>
<dbReference type="Proteomes" id="UP000682811">
    <property type="component" value="Unassembled WGS sequence"/>
</dbReference>
<proteinExistence type="predicted"/>